<sequence length="192" mass="20308">MPVNSSVTRFHTLPAKGSGQSFVVLSTTGTNSLEFNTYAALVAAHLQTYGWTQSASESADYTVNFAANMGESRQEHGSLPIMGQTGGGTTYHSGSVNTYGSYGSTRGTYSGTSYTPATFGVVGSMPYSVTFHDSFLNLRIRDQKDQAVFEGRVAATGRNSELSVALPAMIDALFTGFPGESGKTKQISKAAR</sequence>
<accession>A0ABT3G3A8</accession>
<evidence type="ECO:0000259" key="1">
    <source>
        <dbReference type="Pfam" id="PF13590"/>
    </source>
</evidence>
<dbReference type="Proteomes" id="UP001165653">
    <property type="component" value="Unassembled WGS sequence"/>
</dbReference>
<keyword evidence="3" id="KW-1185">Reference proteome</keyword>
<evidence type="ECO:0000313" key="2">
    <source>
        <dbReference type="EMBL" id="MCW1914337.1"/>
    </source>
</evidence>
<name>A0ABT3G3A8_9BACT</name>
<feature type="domain" description="DUF4136" evidence="1">
    <location>
        <begin position="20"/>
        <end position="179"/>
    </location>
</feature>
<gene>
    <name evidence="2" type="ORF">OJ996_12175</name>
</gene>
<proteinExistence type="predicted"/>
<reference evidence="2" key="1">
    <citation type="submission" date="2022-10" db="EMBL/GenBank/DDBJ databases">
        <title>Luteolibacter sp. GHJ8, whole genome shotgun sequencing project.</title>
        <authorList>
            <person name="Zhao G."/>
            <person name="Shen L."/>
        </authorList>
    </citation>
    <scope>NUCLEOTIDE SEQUENCE</scope>
    <source>
        <strain evidence="2">GHJ8</strain>
    </source>
</reference>
<evidence type="ECO:0000313" key="3">
    <source>
        <dbReference type="Proteomes" id="UP001165653"/>
    </source>
</evidence>
<protein>
    <submittedName>
        <fullName evidence="2">DUF4136 domain-containing protein</fullName>
    </submittedName>
</protein>
<organism evidence="2 3">
    <name type="scientific">Luteolibacter rhizosphaerae</name>
    <dbReference type="NCBI Taxonomy" id="2989719"/>
    <lineage>
        <taxon>Bacteria</taxon>
        <taxon>Pseudomonadati</taxon>
        <taxon>Verrucomicrobiota</taxon>
        <taxon>Verrucomicrobiia</taxon>
        <taxon>Verrucomicrobiales</taxon>
        <taxon>Verrucomicrobiaceae</taxon>
        <taxon>Luteolibacter</taxon>
    </lineage>
</organism>
<dbReference type="Pfam" id="PF13590">
    <property type="entry name" value="DUF4136"/>
    <property type="match status" value="1"/>
</dbReference>
<dbReference type="InterPro" id="IPR025411">
    <property type="entry name" value="DUF4136"/>
</dbReference>
<dbReference type="EMBL" id="JAPDDR010000005">
    <property type="protein sequence ID" value="MCW1914337.1"/>
    <property type="molecule type" value="Genomic_DNA"/>
</dbReference>
<comment type="caution">
    <text evidence="2">The sequence shown here is derived from an EMBL/GenBank/DDBJ whole genome shotgun (WGS) entry which is preliminary data.</text>
</comment>